<protein>
    <submittedName>
        <fullName evidence="1">Uncharacterized protein</fullName>
    </submittedName>
</protein>
<name>A0A8X6TLG6_NEPPI</name>
<keyword evidence="2" id="KW-1185">Reference proteome</keyword>
<reference evidence="1" key="1">
    <citation type="submission" date="2020-08" db="EMBL/GenBank/DDBJ databases">
        <title>Multicomponent nature underlies the extraordinary mechanical properties of spider dragline silk.</title>
        <authorList>
            <person name="Kono N."/>
            <person name="Nakamura H."/>
            <person name="Mori M."/>
            <person name="Yoshida Y."/>
            <person name="Ohtoshi R."/>
            <person name="Malay A.D."/>
            <person name="Moran D.A.P."/>
            <person name="Tomita M."/>
            <person name="Numata K."/>
            <person name="Arakawa K."/>
        </authorList>
    </citation>
    <scope>NUCLEOTIDE SEQUENCE</scope>
</reference>
<evidence type="ECO:0000313" key="2">
    <source>
        <dbReference type="Proteomes" id="UP000887013"/>
    </source>
</evidence>
<organism evidence="1 2">
    <name type="scientific">Nephila pilipes</name>
    <name type="common">Giant wood spider</name>
    <name type="synonym">Nephila maculata</name>
    <dbReference type="NCBI Taxonomy" id="299642"/>
    <lineage>
        <taxon>Eukaryota</taxon>
        <taxon>Metazoa</taxon>
        <taxon>Ecdysozoa</taxon>
        <taxon>Arthropoda</taxon>
        <taxon>Chelicerata</taxon>
        <taxon>Arachnida</taxon>
        <taxon>Araneae</taxon>
        <taxon>Araneomorphae</taxon>
        <taxon>Entelegynae</taxon>
        <taxon>Araneoidea</taxon>
        <taxon>Nephilidae</taxon>
        <taxon>Nephila</taxon>
    </lineage>
</organism>
<sequence>MISREWPLFSTASLFAYNNEIDQSEVNLIELLGFADASESAYGAIVYCKCRSISPDIHMKLEASKYRVPLVKKSRYLSNNGDMLLQKTAWLI</sequence>
<dbReference type="Pfam" id="PF05380">
    <property type="entry name" value="Peptidase_A17"/>
    <property type="match status" value="1"/>
</dbReference>
<evidence type="ECO:0000313" key="1">
    <source>
        <dbReference type="EMBL" id="GFT31755.1"/>
    </source>
</evidence>
<gene>
    <name evidence="1" type="ORF">NPIL_23401</name>
</gene>
<dbReference type="InterPro" id="IPR008042">
    <property type="entry name" value="Retrotrans_Pao"/>
</dbReference>
<comment type="caution">
    <text evidence="1">The sequence shown here is derived from an EMBL/GenBank/DDBJ whole genome shotgun (WGS) entry which is preliminary data.</text>
</comment>
<dbReference type="Proteomes" id="UP000887013">
    <property type="component" value="Unassembled WGS sequence"/>
</dbReference>
<accession>A0A8X6TLG6</accession>
<proteinExistence type="predicted"/>
<dbReference type="AlphaFoldDB" id="A0A8X6TLG6"/>
<dbReference type="EMBL" id="BMAW01013061">
    <property type="protein sequence ID" value="GFT31755.1"/>
    <property type="molecule type" value="Genomic_DNA"/>
</dbReference>